<sequence length="223" mass="24262">MATHPPPRPLHKDLRTPTNPVVFFDMKLGGEPLGRIKMELFKDITPRTAENFRQLCTGEYRKNGRPVGYKGSKFHRVISGFMLQGGDFTNGDGTGGECIYGTRSFADENFDVMHTGAGLLSMANAGPNTNGSQFFITLGATPHLDGKHVAFGRVLPADGNSDGMDVVRKIEQVRTNKANDRPIVDVTIGSLGGEDPMTMSKGAPHREDRGLTTRSEATEKDAR</sequence>
<dbReference type="EC" id="5.2.1.8" evidence="4"/>
<dbReference type="InterPro" id="IPR029000">
    <property type="entry name" value="Cyclophilin-like_dom_sf"/>
</dbReference>
<dbReference type="Pfam" id="PF00160">
    <property type="entry name" value="Pro_isomerase"/>
    <property type="match status" value="1"/>
</dbReference>
<organism evidence="7 8">
    <name type="scientific">Elsinoe australis</name>
    <dbReference type="NCBI Taxonomy" id="40998"/>
    <lineage>
        <taxon>Eukaryota</taxon>
        <taxon>Fungi</taxon>
        <taxon>Dikarya</taxon>
        <taxon>Ascomycota</taxon>
        <taxon>Pezizomycotina</taxon>
        <taxon>Dothideomycetes</taxon>
        <taxon>Dothideomycetidae</taxon>
        <taxon>Myriangiales</taxon>
        <taxon>Elsinoaceae</taxon>
        <taxon>Elsinoe</taxon>
    </lineage>
</organism>
<dbReference type="STRING" id="40998.A0A2P8AI42"/>
<dbReference type="PROSITE" id="PS00170">
    <property type="entry name" value="CSA_PPIASE_1"/>
    <property type="match status" value="1"/>
</dbReference>
<keyword evidence="3 4" id="KW-0413">Isomerase</keyword>
<keyword evidence="8" id="KW-1185">Reference proteome</keyword>
<comment type="caution">
    <text evidence="7">The sequence shown here is derived from an EMBL/GenBank/DDBJ whole genome shotgun (WGS) entry which is preliminary data.</text>
</comment>
<accession>A0A2P8AI42</accession>
<evidence type="ECO:0000256" key="3">
    <source>
        <dbReference type="ARBA" id="ARBA00023235"/>
    </source>
</evidence>
<dbReference type="PANTHER" id="PTHR11071">
    <property type="entry name" value="PEPTIDYL-PROLYL CIS-TRANS ISOMERASE"/>
    <property type="match status" value="1"/>
</dbReference>
<protein>
    <recommendedName>
        <fullName evidence="4">Peptidyl-prolyl cis-trans isomerase</fullName>
        <shortName evidence="4">PPIase</shortName>
        <ecNumber evidence="4">5.2.1.8</ecNumber>
    </recommendedName>
</protein>
<evidence type="ECO:0000256" key="4">
    <source>
        <dbReference type="RuleBase" id="RU363019"/>
    </source>
</evidence>
<evidence type="ECO:0000313" key="7">
    <source>
        <dbReference type="EMBL" id="PSK60107.1"/>
    </source>
</evidence>
<dbReference type="GO" id="GO:0003755">
    <property type="term" value="F:peptidyl-prolyl cis-trans isomerase activity"/>
    <property type="evidence" value="ECO:0007669"/>
    <property type="project" value="UniProtKB-UniRule"/>
</dbReference>
<dbReference type="InterPro" id="IPR020892">
    <property type="entry name" value="Cyclophilin-type_PPIase_CS"/>
</dbReference>
<gene>
    <name evidence="7" type="ORF">B9Z65_1005</name>
</gene>
<dbReference type="GO" id="GO:0006457">
    <property type="term" value="P:protein folding"/>
    <property type="evidence" value="ECO:0007669"/>
    <property type="project" value="InterPro"/>
</dbReference>
<evidence type="ECO:0000256" key="5">
    <source>
        <dbReference type="SAM" id="MobiDB-lite"/>
    </source>
</evidence>
<evidence type="ECO:0000256" key="1">
    <source>
        <dbReference type="ARBA" id="ARBA00000971"/>
    </source>
</evidence>
<dbReference type="GO" id="GO:0005737">
    <property type="term" value="C:cytoplasm"/>
    <property type="evidence" value="ECO:0007669"/>
    <property type="project" value="TreeGrafter"/>
</dbReference>
<dbReference type="InterPro" id="IPR002130">
    <property type="entry name" value="Cyclophilin-type_PPIase_dom"/>
</dbReference>
<dbReference type="EMBL" id="NHZQ01000003">
    <property type="protein sequence ID" value="PSK60107.1"/>
    <property type="molecule type" value="Genomic_DNA"/>
</dbReference>
<dbReference type="PRINTS" id="PR00153">
    <property type="entry name" value="CSAPPISMRASE"/>
</dbReference>
<comment type="function">
    <text evidence="4">PPIases accelerate the folding of proteins. It catalyzes the cis-trans isomerization of proline imidic peptide bonds in oligopeptides.</text>
</comment>
<dbReference type="PROSITE" id="PS50072">
    <property type="entry name" value="CSA_PPIASE_2"/>
    <property type="match status" value="1"/>
</dbReference>
<dbReference type="PANTHER" id="PTHR11071:SF561">
    <property type="entry name" value="PEPTIDYL-PROLYL CIS-TRANS ISOMERASE D-RELATED"/>
    <property type="match status" value="1"/>
</dbReference>
<dbReference type="SUPFAM" id="SSF50891">
    <property type="entry name" value="Cyclophilin-like"/>
    <property type="match status" value="1"/>
</dbReference>
<dbReference type="Gene3D" id="2.40.100.10">
    <property type="entry name" value="Cyclophilin-like"/>
    <property type="match status" value="1"/>
</dbReference>
<dbReference type="Proteomes" id="UP000243723">
    <property type="component" value="Unassembled WGS sequence"/>
</dbReference>
<feature type="region of interest" description="Disordered" evidence="5">
    <location>
        <begin position="186"/>
        <end position="223"/>
    </location>
</feature>
<keyword evidence="2 4" id="KW-0697">Rotamase</keyword>
<evidence type="ECO:0000256" key="2">
    <source>
        <dbReference type="ARBA" id="ARBA00023110"/>
    </source>
</evidence>
<reference evidence="7 8" key="1">
    <citation type="submission" date="2017-05" db="EMBL/GenBank/DDBJ databases">
        <title>Draft genome sequence of Elsinoe australis.</title>
        <authorList>
            <person name="Cheng Q."/>
        </authorList>
    </citation>
    <scope>NUCLEOTIDE SEQUENCE [LARGE SCALE GENOMIC DNA]</scope>
    <source>
        <strain evidence="7 8">NL1</strain>
    </source>
</reference>
<dbReference type="FunFam" id="2.40.100.10:FF:000025">
    <property type="entry name" value="Peptidyl-prolyl cis-trans isomerase CYP19-2"/>
    <property type="match status" value="1"/>
</dbReference>
<name>A0A2P8AI42_9PEZI</name>
<comment type="catalytic activity">
    <reaction evidence="1 4">
        <text>[protein]-peptidylproline (omega=180) = [protein]-peptidylproline (omega=0)</text>
        <dbReference type="Rhea" id="RHEA:16237"/>
        <dbReference type="Rhea" id="RHEA-COMP:10747"/>
        <dbReference type="Rhea" id="RHEA-COMP:10748"/>
        <dbReference type="ChEBI" id="CHEBI:83833"/>
        <dbReference type="ChEBI" id="CHEBI:83834"/>
        <dbReference type="EC" id="5.2.1.8"/>
    </reaction>
</comment>
<feature type="domain" description="PPIase cyclophilin-type" evidence="6">
    <location>
        <begin position="23"/>
        <end position="193"/>
    </location>
</feature>
<proteinExistence type="inferred from homology"/>
<evidence type="ECO:0000313" key="8">
    <source>
        <dbReference type="Proteomes" id="UP000243723"/>
    </source>
</evidence>
<dbReference type="GO" id="GO:0016018">
    <property type="term" value="F:cyclosporin A binding"/>
    <property type="evidence" value="ECO:0007669"/>
    <property type="project" value="TreeGrafter"/>
</dbReference>
<feature type="compositionally biased region" description="Basic and acidic residues" evidence="5">
    <location>
        <begin position="204"/>
        <end position="223"/>
    </location>
</feature>
<dbReference type="OrthoDB" id="193499at2759"/>
<comment type="similarity">
    <text evidence="4">Belongs to the cyclophilin-type PPIase family.</text>
</comment>
<dbReference type="AlphaFoldDB" id="A0A2P8AI42"/>
<evidence type="ECO:0000259" key="6">
    <source>
        <dbReference type="PROSITE" id="PS50072"/>
    </source>
</evidence>